<evidence type="ECO:0000313" key="16">
    <source>
        <dbReference type="Proteomes" id="UP000295764"/>
    </source>
</evidence>
<keyword evidence="7 11" id="KW-0067">ATP-binding</keyword>
<evidence type="ECO:0000259" key="14">
    <source>
        <dbReference type="SMART" id="SM01016"/>
    </source>
</evidence>
<comment type="catalytic activity">
    <reaction evidence="10 11">
        <text>tRNA(Arg) + L-arginine + ATP = L-arginyl-tRNA(Arg) + AMP + diphosphate</text>
        <dbReference type="Rhea" id="RHEA:20301"/>
        <dbReference type="Rhea" id="RHEA-COMP:9658"/>
        <dbReference type="Rhea" id="RHEA-COMP:9673"/>
        <dbReference type="ChEBI" id="CHEBI:30616"/>
        <dbReference type="ChEBI" id="CHEBI:32682"/>
        <dbReference type="ChEBI" id="CHEBI:33019"/>
        <dbReference type="ChEBI" id="CHEBI:78442"/>
        <dbReference type="ChEBI" id="CHEBI:78513"/>
        <dbReference type="ChEBI" id="CHEBI:456215"/>
        <dbReference type="EC" id="6.1.1.19"/>
    </reaction>
</comment>
<dbReference type="EC" id="6.1.1.19" evidence="11"/>
<feature type="short sequence motif" description="'HIGH' region" evidence="11">
    <location>
        <begin position="150"/>
        <end position="160"/>
    </location>
</feature>
<gene>
    <name evidence="11" type="primary">argS</name>
    <name evidence="15" type="ORF">EDF64_104231</name>
</gene>
<dbReference type="SUPFAM" id="SSF52374">
    <property type="entry name" value="Nucleotidylyl transferase"/>
    <property type="match status" value="1"/>
</dbReference>
<dbReference type="AlphaFoldDB" id="A0A4R6DKX4"/>
<evidence type="ECO:0000256" key="2">
    <source>
        <dbReference type="ARBA" id="ARBA00005594"/>
    </source>
</evidence>
<dbReference type="Proteomes" id="UP000295764">
    <property type="component" value="Unassembled WGS sequence"/>
</dbReference>
<evidence type="ECO:0000256" key="10">
    <source>
        <dbReference type="ARBA" id="ARBA00049339"/>
    </source>
</evidence>
<dbReference type="InterPro" id="IPR001412">
    <property type="entry name" value="aa-tRNA-synth_I_CS"/>
</dbReference>
<dbReference type="PROSITE" id="PS00178">
    <property type="entry name" value="AA_TRNA_LIGASE_I"/>
    <property type="match status" value="1"/>
</dbReference>
<keyword evidence="4 11" id="KW-0963">Cytoplasm</keyword>
<dbReference type="Gene3D" id="3.30.1360.70">
    <property type="entry name" value="Arginyl tRNA synthetase N-terminal domain"/>
    <property type="match status" value="1"/>
</dbReference>
<feature type="domain" description="Arginyl tRNA synthetase N-terminal" evidence="14">
    <location>
        <begin position="26"/>
        <end position="113"/>
    </location>
</feature>
<comment type="caution">
    <text evidence="15">The sequence shown here is derived from an EMBL/GenBank/DDBJ whole genome shotgun (WGS) entry which is preliminary data.</text>
</comment>
<dbReference type="PRINTS" id="PR01038">
    <property type="entry name" value="TRNASYNTHARG"/>
</dbReference>
<evidence type="ECO:0000256" key="7">
    <source>
        <dbReference type="ARBA" id="ARBA00022840"/>
    </source>
</evidence>
<dbReference type="FunFam" id="1.10.730.10:FF:000008">
    <property type="entry name" value="Arginine--tRNA ligase"/>
    <property type="match status" value="1"/>
</dbReference>
<protein>
    <recommendedName>
        <fullName evidence="11">Arginine--tRNA ligase</fullName>
        <ecNumber evidence="11">6.1.1.19</ecNumber>
    </recommendedName>
    <alternativeName>
        <fullName evidence="11">Arginyl-tRNA synthetase</fullName>
        <shortName evidence="11">ArgRS</shortName>
    </alternativeName>
</protein>
<evidence type="ECO:0000256" key="5">
    <source>
        <dbReference type="ARBA" id="ARBA00022598"/>
    </source>
</evidence>
<organism evidence="15 16">
    <name type="scientific">Curtobacterium flaccumfaciens</name>
    <dbReference type="NCBI Taxonomy" id="2035"/>
    <lineage>
        <taxon>Bacteria</taxon>
        <taxon>Bacillati</taxon>
        <taxon>Actinomycetota</taxon>
        <taxon>Actinomycetes</taxon>
        <taxon>Micrococcales</taxon>
        <taxon>Microbacteriaceae</taxon>
        <taxon>Curtobacterium</taxon>
    </lineage>
</organism>
<evidence type="ECO:0000256" key="9">
    <source>
        <dbReference type="ARBA" id="ARBA00023146"/>
    </source>
</evidence>
<dbReference type="InterPro" id="IPR035684">
    <property type="entry name" value="ArgRS_core"/>
</dbReference>
<dbReference type="Pfam" id="PF03485">
    <property type="entry name" value="Arg_tRNA_synt_N"/>
    <property type="match status" value="1"/>
</dbReference>
<dbReference type="SMART" id="SM00836">
    <property type="entry name" value="DALR_1"/>
    <property type="match status" value="1"/>
</dbReference>
<name>A0A4R6DKX4_9MICO</name>
<dbReference type="InterPro" id="IPR009080">
    <property type="entry name" value="tRNAsynth_Ia_anticodon-bd"/>
</dbReference>
<dbReference type="Gene3D" id="1.10.730.10">
    <property type="entry name" value="Isoleucyl-tRNA Synthetase, Domain 1"/>
    <property type="match status" value="1"/>
</dbReference>
<dbReference type="InterPro" id="IPR008909">
    <property type="entry name" value="DALR_anticod-bd"/>
</dbReference>
<dbReference type="Pfam" id="PF00750">
    <property type="entry name" value="tRNA-synt_1d"/>
    <property type="match status" value="1"/>
</dbReference>
<reference evidence="15 16" key="1">
    <citation type="submission" date="2019-03" db="EMBL/GenBank/DDBJ databases">
        <title>Genomic analyses of the natural microbiome of Caenorhabditis elegans.</title>
        <authorList>
            <person name="Samuel B."/>
        </authorList>
    </citation>
    <scope>NUCLEOTIDE SEQUENCE [LARGE SCALE GENOMIC DNA]</scope>
    <source>
        <strain evidence="15 16">JUb65</strain>
    </source>
</reference>
<keyword evidence="5 11" id="KW-0436">Ligase</keyword>
<comment type="similarity">
    <text evidence="2 11 12">Belongs to the class-I aminoacyl-tRNA synthetase family.</text>
</comment>
<dbReference type="SMART" id="SM01016">
    <property type="entry name" value="Arg_tRNA_synt_N"/>
    <property type="match status" value="1"/>
</dbReference>
<dbReference type="GO" id="GO:0004814">
    <property type="term" value="F:arginine-tRNA ligase activity"/>
    <property type="evidence" value="ECO:0007669"/>
    <property type="project" value="UniProtKB-UniRule"/>
</dbReference>
<dbReference type="STRING" id="2035.RU06_10675"/>
<dbReference type="InterPro" id="IPR001278">
    <property type="entry name" value="Arg-tRNA-ligase"/>
</dbReference>
<dbReference type="NCBIfam" id="TIGR00456">
    <property type="entry name" value="argS"/>
    <property type="match status" value="1"/>
</dbReference>
<evidence type="ECO:0000313" key="15">
    <source>
        <dbReference type="EMBL" id="TDN44828.1"/>
    </source>
</evidence>
<sequence length="574" mass="62900">MMVHRPERTVGVPVDSTLVTPAELSAAYLSILTGIVERRGASDAVTIDESHVELERPKNRAHGDWASNAAMQLAKRLGTNPRELATEIAGELTELDGVDTVDVAGPGFINITLEAAAAGEIARTIVESGSVFGDGDLYDGVRINLEFVSANPTGPIHMGGVRWAAVGDSLARVFQAQGGMVTREYYFNDHGAQIDRFARSLVASALGEPTPEDGYGGAYIAEIAARVIETLEPAIDVRDLPRDEAQEVFRREGVEFMFADIKSSLHDFGVDFDVYFHENALHESKAVERAIERLRSAGVMYEAEGAEWLRTTDFGDDRDRVVIKSDGEPAYIAGDLAYYLDKRERGFDRNLIMLGADHHGYVGRMMAMCAAFGDEPGKNLEILIGQMVNLLKDGEPMRMSKRAGTIVTMEDLVDAVGVDAGRYSLVRFASDTAIDIDLDLLVKRTNDNPVFYVQYAHARTQSVARNAAASGVDRSAFDASLLTHETEGALLGALAEYPRVVRQAAELREPHRIARYIEQLAGLYHRWYDSCRVTPLGDEAVTDLHRTRLWLNDATGQVVRNGLGLLGVTAPERM</sequence>
<dbReference type="Pfam" id="PF05746">
    <property type="entry name" value="DALR_1"/>
    <property type="match status" value="1"/>
</dbReference>
<evidence type="ECO:0000256" key="1">
    <source>
        <dbReference type="ARBA" id="ARBA00004496"/>
    </source>
</evidence>
<dbReference type="InterPro" id="IPR014729">
    <property type="entry name" value="Rossmann-like_a/b/a_fold"/>
</dbReference>
<dbReference type="HAMAP" id="MF_00123">
    <property type="entry name" value="Arg_tRNA_synth"/>
    <property type="match status" value="1"/>
</dbReference>
<dbReference type="GO" id="GO:0005524">
    <property type="term" value="F:ATP binding"/>
    <property type="evidence" value="ECO:0007669"/>
    <property type="project" value="UniProtKB-UniRule"/>
</dbReference>
<dbReference type="Gene3D" id="3.40.50.620">
    <property type="entry name" value="HUPs"/>
    <property type="match status" value="1"/>
</dbReference>
<proteinExistence type="inferred from homology"/>
<dbReference type="InterPro" id="IPR036695">
    <property type="entry name" value="Arg-tRNA-synth_N_sf"/>
</dbReference>
<dbReference type="GO" id="GO:0006420">
    <property type="term" value="P:arginyl-tRNA aminoacylation"/>
    <property type="evidence" value="ECO:0007669"/>
    <property type="project" value="UniProtKB-UniRule"/>
</dbReference>
<dbReference type="FunFam" id="3.40.50.620:FF:000062">
    <property type="entry name" value="Arginine--tRNA ligase"/>
    <property type="match status" value="1"/>
</dbReference>
<dbReference type="InterPro" id="IPR005148">
    <property type="entry name" value="Arg-tRNA-synth_N"/>
</dbReference>
<keyword evidence="9 11" id="KW-0030">Aminoacyl-tRNA synthetase</keyword>
<comment type="subunit">
    <text evidence="3 11">Monomer.</text>
</comment>
<dbReference type="CDD" id="cd00671">
    <property type="entry name" value="ArgRS_core"/>
    <property type="match status" value="1"/>
</dbReference>
<evidence type="ECO:0000259" key="13">
    <source>
        <dbReference type="SMART" id="SM00836"/>
    </source>
</evidence>
<evidence type="ECO:0000256" key="12">
    <source>
        <dbReference type="RuleBase" id="RU363038"/>
    </source>
</evidence>
<dbReference type="GO" id="GO:0005737">
    <property type="term" value="C:cytoplasm"/>
    <property type="evidence" value="ECO:0007669"/>
    <property type="project" value="UniProtKB-SubCell"/>
</dbReference>
<evidence type="ECO:0000256" key="6">
    <source>
        <dbReference type="ARBA" id="ARBA00022741"/>
    </source>
</evidence>
<dbReference type="EMBL" id="SNVW01000004">
    <property type="protein sequence ID" value="TDN44828.1"/>
    <property type="molecule type" value="Genomic_DNA"/>
</dbReference>
<evidence type="ECO:0000256" key="8">
    <source>
        <dbReference type="ARBA" id="ARBA00022917"/>
    </source>
</evidence>
<keyword evidence="8 11" id="KW-0648">Protein biosynthesis</keyword>
<dbReference type="SUPFAM" id="SSF47323">
    <property type="entry name" value="Anticodon-binding domain of a subclass of class I aminoacyl-tRNA synthetases"/>
    <property type="match status" value="1"/>
</dbReference>
<keyword evidence="6 11" id="KW-0547">Nucleotide-binding</keyword>
<dbReference type="PANTHER" id="PTHR11956">
    <property type="entry name" value="ARGINYL-TRNA SYNTHETASE"/>
    <property type="match status" value="1"/>
</dbReference>
<feature type="domain" description="DALR anticodon binding" evidence="13">
    <location>
        <begin position="453"/>
        <end position="574"/>
    </location>
</feature>
<evidence type="ECO:0000256" key="11">
    <source>
        <dbReference type="HAMAP-Rule" id="MF_00123"/>
    </source>
</evidence>
<evidence type="ECO:0000256" key="3">
    <source>
        <dbReference type="ARBA" id="ARBA00011245"/>
    </source>
</evidence>
<dbReference type="PANTHER" id="PTHR11956:SF5">
    <property type="entry name" value="ARGININE--TRNA LIGASE, CYTOPLASMIC"/>
    <property type="match status" value="1"/>
</dbReference>
<accession>A0A4R6DKX4</accession>
<evidence type="ECO:0000256" key="4">
    <source>
        <dbReference type="ARBA" id="ARBA00022490"/>
    </source>
</evidence>
<dbReference type="SUPFAM" id="SSF55190">
    <property type="entry name" value="Arginyl-tRNA synthetase (ArgRS), N-terminal 'additional' domain"/>
    <property type="match status" value="1"/>
</dbReference>
<comment type="subcellular location">
    <subcellularLocation>
        <location evidence="1 11">Cytoplasm</location>
    </subcellularLocation>
</comment>